<evidence type="ECO:0000256" key="2">
    <source>
        <dbReference type="ARBA" id="ARBA00022695"/>
    </source>
</evidence>
<keyword evidence="2" id="KW-0548">Nucleotidyltransferase</keyword>
<dbReference type="PROSITE" id="PS50994">
    <property type="entry name" value="INTEGRASE"/>
    <property type="match status" value="1"/>
</dbReference>
<dbReference type="Proteomes" id="UP001258017">
    <property type="component" value="Unassembled WGS sequence"/>
</dbReference>
<dbReference type="Gene3D" id="3.10.10.10">
    <property type="entry name" value="HIV Type 1 Reverse Transcriptase, subunit A, domain 1"/>
    <property type="match status" value="1"/>
</dbReference>
<feature type="non-terminal residue" evidence="8">
    <location>
        <position position="1"/>
    </location>
</feature>
<dbReference type="InterPro" id="IPR041588">
    <property type="entry name" value="Integrase_H2C2"/>
</dbReference>
<reference evidence="8" key="1">
    <citation type="submission" date="2021-08" db="EMBL/GenBank/DDBJ databases">
        <authorList>
            <person name="Misof B."/>
            <person name="Oliver O."/>
            <person name="Podsiadlowski L."/>
            <person name="Donath A."/>
            <person name="Peters R."/>
            <person name="Mayer C."/>
            <person name="Rust J."/>
            <person name="Gunkel S."/>
            <person name="Lesny P."/>
            <person name="Martin S."/>
            <person name="Oeyen J.P."/>
            <person name="Petersen M."/>
            <person name="Panagiotis P."/>
            <person name="Wilbrandt J."/>
            <person name="Tanja T."/>
        </authorList>
    </citation>
    <scope>NUCLEOTIDE SEQUENCE</scope>
    <source>
        <strain evidence="8">GBR_01_08_01A</strain>
        <tissue evidence="8">Thorax + abdomen</tissue>
    </source>
</reference>
<evidence type="ECO:0000313" key="9">
    <source>
        <dbReference type="Proteomes" id="UP001258017"/>
    </source>
</evidence>
<feature type="coiled-coil region" evidence="6">
    <location>
        <begin position="31"/>
        <end position="65"/>
    </location>
</feature>
<evidence type="ECO:0000256" key="3">
    <source>
        <dbReference type="ARBA" id="ARBA00022722"/>
    </source>
</evidence>
<keyword evidence="4" id="KW-0255">Endonuclease</keyword>
<dbReference type="GO" id="GO:0004519">
    <property type="term" value="F:endonuclease activity"/>
    <property type="evidence" value="ECO:0007669"/>
    <property type="project" value="UniProtKB-KW"/>
</dbReference>
<evidence type="ECO:0000256" key="4">
    <source>
        <dbReference type="ARBA" id="ARBA00022759"/>
    </source>
</evidence>
<comment type="caution">
    <text evidence="8">The sequence shown here is derived from an EMBL/GenBank/DDBJ whole genome shotgun (WGS) entry which is preliminary data.</text>
</comment>
<dbReference type="Gene3D" id="3.30.420.10">
    <property type="entry name" value="Ribonuclease H-like superfamily/Ribonuclease H"/>
    <property type="match status" value="1"/>
</dbReference>
<dbReference type="InterPro" id="IPR041577">
    <property type="entry name" value="RT_RNaseH_2"/>
</dbReference>
<dbReference type="Gene3D" id="3.10.20.370">
    <property type="match status" value="1"/>
</dbReference>
<dbReference type="GO" id="GO:0003676">
    <property type="term" value="F:nucleic acid binding"/>
    <property type="evidence" value="ECO:0007669"/>
    <property type="project" value="InterPro"/>
</dbReference>
<keyword evidence="2" id="KW-0808">Transferase</keyword>
<sequence length="1106" mass="126870">RSRKIGDPLCQFRGESSEPVFRFDQERALSLQKEAAERDALAQKEVALENRLRNMEIQYQVLASNLTDLCGRLPTTSDGAPRDLSFTNGGASVNTAPSRPIIPLPSVTTTSNIDLGYSVKPAKFDGNSSWEEYKIQFQTIARINGWDEPRKSLAWVSSLEGSARSVLTTLFLDKHTDWNALVLALEFKYGAKNLANLSYVMFQNYKQRRGQSLSDSASAQNAFSDCPLEMRDKLAASQFVSALADEERKRTLRLGGFTSLRAAVVRAIEFEAVESLSSETRKVNTRTWIPPEREITGRGWYSRGRPQLEKTTDRTNERRPLECWSCERLPILGRGLFKIEFGNFTGKEDFLLVDMLEECIMGTNFFSKHLVQLDFSTSELRIPGQKGIHFKNGNQENRVEVVPSEVSELMPIHLQALFERSSKSLSKDQRTSFAAILKEFADVFARDSGQVGQCDLVQHKVNTQGHVPTKQAPRRLPFHRRAEVEELLAKMEEQGVIEKSKSPWSSPIVLVKKKDGSMRKFVKSFSSIAKPLHRLTEDKASFLWTEECQQAFEQLKKCLAESPVLAYPLTNAEFILDTDASNFAMGADLSQVQDGQEMVVAFFSKTLNKAERNYCVTRKELLAIVKSIEHFQYYLYRRSFTVRTDHAALRWLLSFKKPEGQIARWIERLQGYDFKIEHRPGRIHSNADALSRRPCEESQSSKPTWQEISAQSSTTKYLWKIWDSLEIKHELLFRRWESADGKEVSLLLVVPKAKVEEILKECHDSPTGGHFGVKKTLAKVRQRFFWLSNRTDVEDWCRRCFRCSAKKGPKMKGKGALKIYNVGAPFERIALDIVGPLPKSSSGNRYGLVVVDYFSKWLEVVPLLNQQATTIAKALVREVISRHGVPLELHSDQGRSFESSIFKELMKILGIKKTRTTPLHPQSDGLVERTIRTLLQYLTQFVAENQKDWDEWLPMFLLAYRSLQHEVTRHTPSMVLMGRDLRLPVDLVRGKEPERKEESQYVEETKGRIEKIHRFVRRRMKMCSARMKTWYDASSKPVSFEPGQEVWLYNPRRVKGKCPKLQTDWEGPYIVRDRLNELIYRIVRSLKSKPRVVHVNRLAGFESAKN</sequence>
<feature type="domain" description="Integrase catalytic" evidence="7">
    <location>
        <begin position="821"/>
        <end position="980"/>
    </location>
</feature>
<protein>
    <recommendedName>
        <fullName evidence="1">RNA-directed DNA polymerase</fullName>
        <ecNumber evidence="1">2.7.7.49</ecNumber>
    </recommendedName>
</protein>
<dbReference type="AlphaFoldDB" id="A0AAD9RDI0"/>
<dbReference type="InterPro" id="IPR043502">
    <property type="entry name" value="DNA/RNA_pol_sf"/>
</dbReference>
<proteinExistence type="predicted"/>
<evidence type="ECO:0000259" key="7">
    <source>
        <dbReference type="PROSITE" id="PS50994"/>
    </source>
</evidence>
<dbReference type="PANTHER" id="PTHR37984:SF15">
    <property type="entry name" value="INTEGRASE CATALYTIC DOMAIN-CONTAINING PROTEIN"/>
    <property type="match status" value="1"/>
</dbReference>
<evidence type="ECO:0000313" key="8">
    <source>
        <dbReference type="EMBL" id="KAK2577752.1"/>
    </source>
</evidence>
<dbReference type="FunFam" id="3.30.420.10:FF:000032">
    <property type="entry name" value="Retrovirus-related Pol polyprotein from transposon 297-like Protein"/>
    <property type="match status" value="1"/>
</dbReference>
<dbReference type="InterPro" id="IPR012337">
    <property type="entry name" value="RNaseH-like_sf"/>
</dbReference>
<reference evidence="8" key="2">
    <citation type="journal article" date="2023" name="Commun. Biol.">
        <title>Intrasexual cuticular hydrocarbon dimorphism in a wasp sheds light on hydrocarbon biosynthesis genes in Hymenoptera.</title>
        <authorList>
            <person name="Moris V.C."/>
            <person name="Podsiadlowski L."/>
            <person name="Martin S."/>
            <person name="Oeyen J.P."/>
            <person name="Donath A."/>
            <person name="Petersen M."/>
            <person name="Wilbrandt J."/>
            <person name="Misof B."/>
            <person name="Liedtke D."/>
            <person name="Thamm M."/>
            <person name="Scheiner R."/>
            <person name="Schmitt T."/>
            <person name="Niehuis O."/>
        </authorList>
    </citation>
    <scope>NUCLEOTIDE SEQUENCE</scope>
    <source>
        <strain evidence="8">GBR_01_08_01A</strain>
    </source>
</reference>
<dbReference type="SUPFAM" id="SSF56672">
    <property type="entry name" value="DNA/RNA polymerases"/>
    <property type="match status" value="1"/>
</dbReference>
<dbReference type="GO" id="GO:0015074">
    <property type="term" value="P:DNA integration"/>
    <property type="evidence" value="ECO:0007669"/>
    <property type="project" value="InterPro"/>
</dbReference>
<dbReference type="SUPFAM" id="SSF53098">
    <property type="entry name" value="Ribonuclease H-like"/>
    <property type="match status" value="1"/>
</dbReference>
<dbReference type="InterPro" id="IPR054465">
    <property type="entry name" value="Integrase_p58-like_C"/>
</dbReference>
<keyword evidence="3" id="KW-0540">Nuclease</keyword>
<dbReference type="GO" id="GO:0042575">
    <property type="term" value="C:DNA polymerase complex"/>
    <property type="evidence" value="ECO:0007669"/>
    <property type="project" value="UniProtKB-ARBA"/>
</dbReference>
<dbReference type="GO" id="GO:0003964">
    <property type="term" value="F:RNA-directed DNA polymerase activity"/>
    <property type="evidence" value="ECO:0007669"/>
    <property type="project" value="UniProtKB-KW"/>
</dbReference>
<evidence type="ECO:0000256" key="5">
    <source>
        <dbReference type="ARBA" id="ARBA00022918"/>
    </source>
</evidence>
<accession>A0AAD9RDI0</accession>
<dbReference type="InterPro" id="IPR001584">
    <property type="entry name" value="Integrase_cat-core"/>
</dbReference>
<evidence type="ECO:0000256" key="6">
    <source>
        <dbReference type="SAM" id="Coils"/>
    </source>
</evidence>
<dbReference type="InterPro" id="IPR050951">
    <property type="entry name" value="Retrovirus_Pol_polyprotein"/>
</dbReference>
<dbReference type="FunFam" id="1.10.340.70:FF:000001">
    <property type="entry name" value="Retrovirus-related Pol polyprotein from transposon gypsy-like Protein"/>
    <property type="match status" value="1"/>
</dbReference>
<dbReference type="EMBL" id="JAIFRP010001535">
    <property type="protein sequence ID" value="KAK2577752.1"/>
    <property type="molecule type" value="Genomic_DNA"/>
</dbReference>
<keyword evidence="9" id="KW-1185">Reference proteome</keyword>
<dbReference type="EC" id="2.7.7.49" evidence="1"/>
<dbReference type="CDD" id="cd09274">
    <property type="entry name" value="RNase_HI_RT_Ty3"/>
    <property type="match status" value="1"/>
</dbReference>
<organism evidence="8 9">
    <name type="scientific">Odynerus spinipes</name>
    <dbReference type="NCBI Taxonomy" id="1348599"/>
    <lineage>
        <taxon>Eukaryota</taxon>
        <taxon>Metazoa</taxon>
        <taxon>Ecdysozoa</taxon>
        <taxon>Arthropoda</taxon>
        <taxon>Hexapoda</taxon>
        <taxon>Insecta</taxon>
        <taxon>Pterygota</taxon>
        <taxon>Neoptera</taxon>
        <taxon>Endopterygota</taxon>
        <taxon>Hymenoptera</taxon>
        <taxon>Apocrita</taxon>
        <taxon>Aculeata</taxon>
        <taxon>Vespoidea</taxon>
        <taxon>Vespidae</taxon>
        <taxon>Eumeninae</taxon>
        <taxon>Odynerus</taxon>
    </lineage>
</organism>
<dbReference type="Pfam" id="PF00665">
    <property type="entry name" value="rve"/>
    <property type="match status" value="1"/>
</dbReference>
<dbReference type="PANTHER" id="PTHR37984">
    <property type="entry name" value="PROTEIN CBG26694"/>
    <property type="match status" value="1"/>
</dbReference>
<evidence type="ECO:0000256" key="1">
    <source>
        <dbReference type="ARBA" id="ARBA00012493"/>
    </source>
</evidence>
<keyword evidence="6" id="KW-0175">Coiled coil</keyword>
<name>A0AAD9RDI0_9HYME</name>
<dbReference type="InterPro" id="IPR036397">
    <property type="entry name" value="RNaseH_sf"/>
</dbReference>
<gene>
    <name evidence="8" type="ORF">KPH14_011855</name>
</gene>
<dbReference type="Gene3D" id="1.10.340.70">
    <property type="match status" value="1"/>
</dbReference>
<keyword evidence="5" id="KW-0695">RNA-directed DNA polymerase</keyword>
<dbReference type="Pfam" id="PF17921">
    <property type="entry name" value="Integrase_H2C2"/>
    <property type="match status" value="1"/>
</dbReference>
<dbReference type="Pfam" id="PF22938">
    <property type="entry name" value="Integrase_p58_C"/>
    <property type="match status" value="1"/>
</dbReference>
<dbReference type="FunFam" id="3.10.20.370:FF:000001">
    <property type="entry name" value="Retrovirus-related Pol polyprotein from transposon 17.6-like protein"/>
    <property type="match status" value="1"/>
</dbReference>
<keyword evidence="4" id="KW-0378">Hydrolase</keyword>
<dbReference type="Pfam" id="PF17919">
    <property type="entry name" value="RT_RNaseH_2"/>
    <property type="match status" value="1"/>
</dbReference>